<evidence type="ECO:0000256" key="8">
    <source>
        <dbReference type="RuleBase" id="RU004203"/>
    </source>
</evidence>
<dbReference type="GO" id="GO:0005737">
    <property type="term" value="C:cytoplasm"/>
    <property type="evidence" value="ECO:0007669"/>
    <property type="project" value="UniProtKB-SubCell"/>
</dbReference>
<organism evidence="9 10">
    <name type="scientific">Glossina austeni</name>
    <name type="common">Savannah tsetse fly</name>
    <dbReference type="NCBI Taxonomy" id="7395"/>
    <lineage>
        <taxon>Eukaryota</taxon>
        <taxon>Metazoa</taxon>
        <taxon>Ecdysozoa</taxon>
        <taxon>Arthropoda</taxon>
        <taxon>Hexapoda</taxon>
        <taxon>Insecta</taxon>
        <taxon>Pterygota</taxon>
        <taxon>Neoptera</taxon>
        <taxon>Endopterygota</taxon>
        <taxon>Diptera</taxon>
        <taxon>Brachycera</taxon>
        <taxon>Muscomorpha</taxon>
        <taxon>Hippoboscoidea</taxon>
        <taxon>Glossinidae</taxon>
        <taxon>Glossina</taxon>
    </lineage>
</organism>
<protein>
    <recommendedName>
        <fullName evidence="8">Proteasome subunit beta</fullName>
    </recommendedName>
</protein>
<dbReference type="FunFam" id="3.60.20.10:FF:000008">
    <property type="entry name" value="Proteasome subunit beta type-4"/>
    <property type="match status" value="1"/>
</dbReference>
<dbReference type="PANTHER" id="PTHR32194:SF2">
    <property type="entry name" value="PROTEASOME SUBUNIT BETA TYPE-1"/>
    <property type="match status" value="1"/>
</dbReference>
<dbReference type="AlphaFoldDB" id="A0A1A9UPZ0"/>
<proteinExistence type="inferred from homology"/>
<name>A0A1A9UPZ0_GLOAU</name>
<keyword evidence="2 8" id="KW-0963">Cytoplasm</keyword>
<dbReference type="CDD" id="cd03758">
    <property type="entry name" value="proteasome_beta_type_2"/>
    <property type="match status" value="1"/>
</dbReference>
<dbReference type="PROSITE" id="PS51476">
    <property type="entry name" value="PROTEASOME_BETA_2"/>
    <property type="match status" value="1"/>
</dbReference>
<comment type="function">
    <text evidence="5">Non-catalytic component of the proteasome, a multicatalytic proteinase complex which is characterized by its ability to cleave peptides with Arg, Phe, Tyr, Leu, and Glu adjacent to the leaving group at neutral or slightly basic pH. The proteasome has an ATP-dependent proteolytic activity.</text>
</comment>
<comment type="function">
    <text evidence="7">Non-catalytic component of the 20S core proteasome complex involved in the proteolytic degradation of most intracellular proteins. This complex plays numerous essential roles within the cell by associating with different regulatory particles. Associated with two 19S regulatory particles, forms the 26S proteasome and thus participates in the ATP-dependent degradation of ubiquitinated proteins. The 26S proteasome plays a key role in the maintenance of protein homeostasis by removing misfolded or damaged proteins that could impair cellular functions, and by removing proteins whose functions are no longer required. Associated with the PA200 or PA28, the 20S proteasome mediates ubiquitin-independent protein degradation. This type of proteolysis is required in several pathways including spermatogenesis (20S-PA200 complex) or generation of a subset of MHC class I-presented antigenic peptides (20S-PA28 complex).</text>
</comment>
<comment type="subunit">
    <text evidence="6">The 26S proteasome consists of a 20S proteasome core and two 19S regulatory subunits. The 20S proteasome core is composed of 28 subunits that are arranged in four stacked rings, resulting in a barrel-shaped structure. The two end rings are each formed by seven alpha subunits, and the two central rings are each formed by seven beta subunits. The catalytic chamber with the active sites is on the inside of the barrel.</text>
</comment>
<comment type="subcellular location">
    <subcellularLocation>
        <location evidence="8">Cytoplasm</location>
    </subcellularLocation>
    <subcellularLocation>
        <location evidence="8">Nucleus</location>
    </subcellularLocation>
</comment>
<evidence type="ECO:0000256" key="4">
    <source>
        <dbReference type="ARBA" id="ARBA00023242"/>
    </source>
</evidence>
<evidence type="ECO:0000256" key="6">
    <source>
        <dbReference type="ARBA" id="ARBA00026071"/>
    </source>
</evidence>
<dbReference type="InterPro" id="IPR023333">
    <property type="entry name" value="Proteasome_suB-type"/>
</dbReference>
<keyword evidence="10" id="KW-1185">Reference proteome</keyword>
<dbReference type="EnsemblMetazoa" id="GAUT011683-RA">
    <property type="protein sequence ID" value="GAUT011683-PA"/>
    <property type="gene ID" value="GAUT011683"/>
</dbReference>
<evidence type="ECO:0000313" key="9">
    <source>
        <dbReference type="EnsemblMetazoa" id="GAUT011683-PA"/>
    </source>
</evidence>
<evidence type="ECO:0000256" key="1">
    <source>
        <dbReference type="ARBA" id="ARBA00011656"/>
    </source>
</evidence>
<dbReference type="GO" id="GO:0005839">
    <property type="term" value="C:proteasome core complex"/>
    <property type="evidence" value="ECO:0007669"/>
    <property type="project" value="InterPro"/>
</dbReference>
<dbReference type="Proteomes" id="UP000078200">
    <property type="component" value="Unassembled WGS sequence"/>
</dbReference>
<dbReference type="GO" id="GO:0005634">
    <property type="term" value="C:nucleus"/>
    <property type="evidence" value="ECO:0007669"/>
    <property type="project" value="UniProtKB-SubCell"/>
</dbReference>
<dbReference type="PROSITE" id="PS00854">
    <property type="entry name" value="PROTEASOME_BETA_1"/>
    <property type="match status" value="1"/>
</dbReference>
<dbReference type="VEuPathDB" id="VectorBase:GAUT011683"/>
<evidence type="ECO:0000313" key="10">
    <source>
        <dbReference type="Proteomes" id="UP000078200"/>
    </source>
</evidence>
<comment type="subunit">
    <text evidence="8">Component of the proteasome complex.</text>
</comment>
<evidence type="ECO:0000256" key="3">
    <source>
        <dbReference type="ARBA" id="ARBA00022942"/>
    </source>
</evidence>
<dbReference type="SUPFAM" id="SSF56235">
    <property type="entry name" value="N-terminal nucleophile aminohydrolases (Ntn hydrolases)"/>
    <property type="match status" value="1"/>
</dbReference>
<evidence type="ECO:0000256" key="7">
    <source>
        <dbReference type="ARBA" id="ARBA00049625"/>
    </source>
</evidence>
<dbReference type="Gene3D" id="3.60.20.10">
    <property type="entry name" value="Glutamine Phosphoribosylpyrophosphate, subunit 1, domain 1"/>
    <property type="match status" value="1"/>
</dbReference>
<sequence length="204" mass="22854">MDTILGIRGPTFVMLAADATQARSIVVMKQDENKIHKISNNLMIATVGDSGDAVQFTEFISKNIALYKMRNGYDLSPKCAAHFTRKNLADYLRSSSPYQVNMLVAGFDPKDSLPELHYIDYLANAKSVKYGGQGYGGMFCASIFDRYYYDKITQAEAYEVLKKCVAEIHKRLIINLPKFNVAVVDDQGVHNLEPITGKNLEQLQ</sequence>
<evidence type="ECO:0000256" key="2">
    <source>
        <dbReference type="ARBA" id="ARBA00022490"/>
    </source>
</evidence>
<dbReference type="GO" id="GO:0010498">
    <property type="term" value="P:proteasomal protein catabolic process"/>
    <property type="evidence" value="ECO:0007669"/>
    <property type="project" value="InterPro"/>
</dbReference>
<accession>A0A1A9UPZ0</accession>
<keyword evidence="4 8" id="KW-0539">Nucleus</keyword>
<comment type="subunit">
    <text evidence="1">The 26S proteasome consists of a 20S proteasome core and two 19S regulatory subunits. The 20S proteasome core is a barrel-shaped complex made of 28 subunits that are arranged in four stacked rings. The two outer rings are each formed by seven alpha subunits, and the two inner rings are formed by seven beta subunits. The proteolytic activity is exerted by three beta-subunits PSMB5, PSMB6 and PSMB7.</text>
</comment>
<dbReference type="PANTHER" id="PTHR32194">
    <property type="entry name" value="METALLOPROTEASE TLDD"/>
    <property type="match status" value="1"/>
</dbReference>
<dbReference type="Pfam" id="PF00227">
    <property type="entry name" value="Proteasome"/>
    <property type="match status" value="1"/>
</dbReference>
<comment type="function">
    <text evidence="8">Component of the proteasome, a multicatalytic proteinase complex which is characterized by its ability to cleave peptides with Arg, Phe, Tyr, Leu, and Glu adjacent to the leaving group at neutral or slightly basic pH. The proteasome has an ATP-dependent proteolytic activity.</text>
</comment>
<reference evidence="9" key="1">
    <citation type="submission" date="2020-05" db="UniProtKB">
        <authorList>
            <consortium name="EnsemblMetazoa"/>
        </authorList>
    </citation>
    <scope>IDENTIFICATION</scope>
    <source>
        <strain evidence="9">TTRI</strain>
    </source>
</reference>
<dbReference type="STRING" id="7395.A0A1A9UPZ0"/>
<evidence type="ECO:0000256" key="5">
    <source>
        <dbReference type="ARBA" id="ARBA00024953"/>
    </source>
</evidence>
<dbReference type="InterPro" id="IPR016050">
    <property type="entry name" value="Proteasome_bsu_CS"/>
</dbReference>
<comment type="similarity">
    <text evidence="8">Belongs to the peptidase T1B family.</text>
</comment>
<dbReference type="InterPro" id="IPR029055">
    <property type="entry name" value="Ntn_hydrolases_N"/>
</dbReference>
<dbReference type="InterPro" id="IPR001353">
    <property type="entry name" value="Proteasome_sua/b"/>
</dbReference>
<keyword evidence="3 8" id="KW-0647">Proteasome</keyword>
<dbReference type="InterPro" id="IPR035206">
    <property type="entry name" value="Proteasome_beta2"/>
</dbReference>